<keyword evidence="1" id="KW-1133">Transmembrane helix</keyword>
<dbReference type="Proteomes" id="UP000606499">
    <property type="component" value="Unassembled WGS sequence"/>
</dbReference>
<feature type="transmembrane region" description="Helical" evidence="1">
    <location>
        <begin position="238"/>
        <end position="257"/>
    </location>
</feature>
<dbReference type="AlphaFoldDB" id="A0A923LV78"/>
<sequence length="260" mass="28361">MAKSNVGKKPISEEEYTTNKVLTVFSICLLGVLVLMVLQRLLNYGSTVMAGFLMIKILLGIGIVGALWGIWLLARELSGKRSGARRLICGHNVLIVSIVIILSMSVINYLGIQPIKVLYVVLPVLAVYYLVYHSYAPEFFLIAVDSGVALGLMWVVHRALASSNFGSLAYVALGAMAVLTVIQLICVWSLHGKKGKFKFRGETVDSQFSRNAYTMLTVTPLLMTVLVAVTLFVPACMLVALGVGAAYLFITAVYYTVKLM</sequence>
<protein>
    <submittedName>
        <fullName evidence="2">Uncharacterized protein</fullName>
    </submittedName>
</protein>
<evidence type="ECO:0000313" key="2">
    <source>
        <dbReference type="EMBL" id="MBC5725769.1"/>
    </source>
</evidence>
<feature type="transmembrane region" description="Helical" evidence="1">
    <location>
        <begin position="117"/>
        <end position="132"/>
    </location>
</feature>
<comment type="caution">
    <text evidence="2">The sequence shown here is derived from an EMBL/GenBank/DDBJ whole genome shotgun (WGS) entry which is preliminary data.</text>
</comment>
<feature type="transmembrane region" description="Helical" evidence="1">
    <location>
        <begin position="212"/>
        <end position="232"/>
    </location>
</feature>
<feature type="transmembrane region" description="Helical" evidence="1">
    <location>
        <begin position="168"/>
        <end position="191"/>
    </location>
</feature>
<dbReference type="EMBL" id="JACOPL010000008">
    <property type="protein sequence ID" value="MBC5725769.1"/>
    <property type="molecule type" value="Genomic_DNA"/>
</dbReference>
<feature type="transmembrane region" description="Helical" evidence="1">
    <location>
        <begin position="139"/>
        <end position="156"/>
    </location>
</feature>
<accession>A0A923LV78</accession>
<organism evidence="2 3">
    <name type="scientific">Agathobaculum faecis</name>
    <dbReference type="NCBI Taxonomy" id="2763013"/>
    <lineage>
        <taxon>Bacteria</taxon>
        <taxon>Bacillati</taxon>
        <taxon>Bacillota</taxon>
        <taxon>Clostridia</taxon>
        <taxon>Eubacteriales</taxon>
        <taxon>Butyricicoccaceae</taxon>
        <taxon>Agathobaculum</taxon>
    </lineage>
</organism>
<reference evidence="2" key="1">
    <citation type="submission" date="2020-08" db="EMBL/GenBank/DDBJ databases">
        <title>Genome public.</title>
        <authorList>
            <person name="Liu C."/>
            <person name="Sun Q."/>
        </authorList>
    </citation>
    <scope>NUCLEOTIDE SEQUENCE</scope>
    <source>
        <strain evidence="2">NSJ-28</strain>
    </source>
</reference>
<evidence type="ECO:0000256" key="1">
    <source>
        <dbReference type="SAM" id="Phobius"/>
    </source>
</evidence>
<gene>
    <name evidence="2" type="ORF">H8S45_09920</name>
</gene>
<dbReference type="RefSeq" id="WP_186950005.1">
    <property type="nucleotide sequence ID" value="NZ_JACOPL010000008.1"/>
</dbReference>
<name>A0A923LV78_9FIRM</name>
<feature type="transmembrane region" description="Helical" evidence="1">
    <location>
        <begin position="21"/>
        <end position="42"/>
    </location>
</feature>
<keyword evidence="1" id="KW-0812">Transmembrane</keyword>
<keyword evidence="1" id="KW-0472">Membrane</keyword>
<keyword evidence="3" id="KW-1185">Reference proteome</keyword>
<feature type="transmembrane region" description="Helical" evidence="1">
    <location>
        <begin position="93"/>
        <end position="111"/>
    </location>
</feature>
<feature type="transmembrane region" description="Helical" evidence="1">
    <location>
        <begin position="48"/>
        <end position="73"/>
    </location>
</feature>
<evidence type="ECO:0000313" key="3">
    <source>
        <dbReference type="Proteomes" id="UP000606499"/>
    </source>
</evidence>
<proteinExistence type="predicted"/>